<feature type="region of interest" description="Disordered" evidence="1">
    <location>
        <begin position="1"/>
        <end position="23"/>
    </location>
</feature>
<feature type="compositionally biased region" description="Polar residues" evidence="1">
    <location>
        <begin position="1"/>
        <end position="15"/>
    </location>
</feature>
<dbReference type="EnsemblMetazoa" id="AMIN004416-RA">
    <property type="protein sequence ID" value="AMIN004416-PA"/>
    <property type="gene ID" value="AMIN004416"/>
</dbReference>
<feature type="region of interest" description="Disordered" evidence="1">
    <location>
        <begin position="441"/>
        <end position="465"/>
    </location>
</feature>
<proteinExistence type="predicted"/>
<dbReference type="GO" id="GO:0035517">
    <property type="term" value="C:PR-DUB complex"/>
    <property type="evidence" value="ECO:0007669"/>
    <property type="project" value="TreeGrafter"/>
</dbReference>
<dbReference type="GO" id="GO:0045944">
    <property type="term" value="P:positive regulation of transcription by RNA polymerase II"/>
    <property type="evidence" value="ECO:0007669"/>
    <property type="project" value="TreeGrafter"/>
</dbReference>
<evidence type="ECO:0000256" key="1">
    <source>
        <dbReference type="SAM" id="MobiDB-lite"/>
    </source>
</evidence>
<dbReference type="VEuPathDB" id="VectorBase:AMIN004416"/>
<sequence>MTPVSTTAVLNSSQHPQPPPQGLSIFQLHPQQQQQQQQHHSPQQIKDGMRNSMLKTEPGVSYTTIRQGNQLVTRIKLENDDSQLQSQPQQQSSQSFQTQLAKVNVVTSSPLISLGPNSQDNLTRVIESVAGNYSAVAVSGQQLGNSQQQQPQQQIVTHQQPQQLIQHVQTASGHQLRYEMDPTVMQQQQQSSSPSQPHLISQQQQPKFIITSRPLGAVSNGTVGNGGSSSSGSGSSSGGSKRGGRSSSSRLPPGAVNLERSYQICQAVSRLVNSKRTVSAGGRPQSSIVVRQVYTSGAAGAGTASTAANTAGTAASQSNPISIITATQSQHQQIHSLGEQLQQHGQIISVSAAPTIVHATAASNNNGTNGGNVNAGTGGAPVSAGNFGGKYLLVQRAAHIGDIVTPRAASAPPTHNQAGPSSNIPSCTVITYGQDAHLIDPTVASGNNTESGGTEGGTTDDGAGTTVVYVDGTASSNAVAEMQHQQQFSQRQGSLDSCGNGADESGVVAENGETMEPGADGVNELHIPQPITGGTNMLVSPSGISPHQQLMGGQNNVPMNLDGVDVVVDGFVNNDAADNHTAAGIEPSYSGIVEGSALQPHQQQEAISSTENDIDTPNSSSPHAAAGSEADDGEDRDGTVEPVDGNVEDCLCSLNAMVICQQCGAFCHDDCVSATKLCVSCIVR</sequence>
<dbReference type="STRING" id="112268.A0A182W256"/>
<dbReference type="PANTHER" id="PTHR13578:SF20">
    <property type="entry name" value="POLYCOMB PROTEIN ASX"/>
    <property type="match status" value="1"/>
</dbReference>
<evidence type="ECO:0000313" key="4">
    <source>
        <dbReference type="Proteomes" id="UP000075920"/>
    </source>
</evidence>
<dbReference type="Pfam" id="PF13922">
    <property type="entry name" value="PHD_3"/>
    <property type="match status" value="1"/>
</dbReference>
<feature type="region of interest" description="Disordered" evidence="1">
    <location>
        <begin position="183"/>
        <end position="255"/>
    </location>
</feature>
<reference evidence="3" key="2">
    <citation type="submission" date="2020-05" db="UniProtKB">
        <authorList>
            <consortium name="EnsemblMetazoa"/>
        </authorList>
    </citation>
    <scope>IDENTIFICATION</scope>
    <source>
        <strain evidence="3">MINIMUS1</strain>
    </source>
</reference>
<dbReference type="Proteomes" id="UP000075920">
    <property type="component" value="Unassembled WGS sequence"/>
</dbReference>
<protein>
    <recommendedName>
        <fullName evidence="2">Protein ASX-like PHD domain-containing protein</fullName>
    </recommendedName>
</protein>
<organism evidence="3 4">
    <name type="scientific">Anopheles minimus</name>
    <dbReference type="NCBI Taxonomy" id="112268"/>
    <lineage>
        <taxon>Eukaryota</taxon>
        <taxon>Metazoa</taxon>
        <taxon>Ecdysozoa</taxon>
        <taxon>Arthropoda</taxon>
        <taxon>Hexapoda</taxon>
        <taxon>Insecta</taxon>
        <taxon>Pterygota</taxon>
        <taxon>Neoptera</taxon>
        <taxon>Endopterygota</taxon>
        <taxon>Diptera</taxon>
        <taxon>Nematocera</taxon>
        <taxon>Culicoidea</taxon>
        <taxon>Culicidae</taxon>
        <taxon>Anophelinae</taxon>
        <taxon>Anopheles</taxon>
    </lineage>
</organism>
<accession>A0A182W256</accession>
<dbReference type="PANTHER" id="PTHR13578">
    <property type="entry name" value="ADDITIONAL SEX COMBS LIKE PROTEIN ASXL"/>
    <property type="match status" value="1"/>
</dbReference>
<dbReference type="GO" id="GO:0009887">
    <property type="term" value="P:animal organ morphogenesis"/>
    <property type="evidence" value="ECO:0007669"/>
    <property type="project" value="TreeGrafter"/>
</dbReference>
<dbReference type="InterPro" id="IPR024811">
    <property type="entry name" value="ASX/ASX-like"/>
</dbReference>
<dbReference type="GO" id="GO:0003677">
    <property type="term" value="F:DNA binding"/>
    <property type="evidence" value="ECO:0007669"/>
    <property type="project" value="InterPro"/>
</dbReference>
<keyword evidence="4" id="KW-1185">Reference proteome</keyword>
<feature type="compositionally biased region" description="Low complexity" evidence="1">
    <location>
        <begin position="186"/>
        <end position="206"/>
    </location>
</feature>
<dbReference type="GO" id="GO:0003682">
    <property type="term" value="F:chromatin binding"/>
    <property type="evidence" value="ECO:0007669"/>
    <property type="project" value="TreeGrafter"/>
</dbReference>
<feature type="region of interest" description="Disordered" evidence="1">
    <location>
        <begin position="597"/>
        <end position="641"/>
    </location>
</feature>
<reference evidence="4" key="1">
    <citation type="submission" date="2013-03" db="EMBL/GenBank/DDBJ databases">
        <title>The Genome Sequence of Anopheles minimus MINIMUS1.</title>
        <authorList>
            <consortium name="The Broad Institute Genomics Platform"/>
            <person name="Neafsey D.E."/>
            <person name="Walton C."/>
            <person name="Walker B."/>
            <person name="Young S.K."/>
            <person name="Zeng Q."/>
            <person name="Gargeya S."/>
            <person name="Fitzgerald M."/>
            <person name="Haas B."/>
            <person name="Abouelleil A."/>
            <person name="Allen A.W."/>
            <person name="Alvarado L."/>
            <person name="Arachchi H.M."/>
            <person name="Berlin A.M."/>
            <person name="Chapman S.B."/>
            <person name="Gainer-Dewar J."/>
            <person name="Goldberg J."/>
            <person name="Griggs A."/>
            <person name="Gujja S."/>
            <person name="Hansen M."/>
            <person name="Howarth C."/>
            <person name="Imamovic A."/>
            <person name="Ireland A."/>
            <person name="Larimer J."/>
            <person name="McCowan C."/>
            <person name="Murphy C."/>
            <person name="Pearson M."/>
            <person name="Poon T.W."/>
            <person name="Priest M."/>
            <person name="Roberts A."/>
            <person name="Saif S."/>
            <person name="Shea T."/>
            <person name="Sisk P."/>
            <person name="Sykes S."/>
            <person name="Wortman J."/>
            <person name="Nusbaum C."/>
            <person name="Birren B."/>
        </authorList>
    </citation>
    <scope>NUCLEOTIDE SEQUENCE [LARGE SCALE GENOMIC DNA]</scope>
    <source>
        <strain evidence="4">MINIMUS1</strain>
    </source>
</reference>
<feature type="compositionally biased region" description="Gly residues" evidence="1">
    <location>
        <begin position="223"/>
        <end position="241"/>
    </location>
</feature>
<feature type="domain" description="Protein ASX-like PHD" evidence="2">
    <location>
        <begin position="646"/>
        <end position="683"/>
    </location>
</feature>
<evidence type="ECO:0000259" key="2">
    <source>
        <dbReference type="Pfam" id="PF13922"/>
    </source>
</evidence>
<name>A0A182W256_9DIPT</name>
<dbReference type="AlphaFoldDB" id="A0A182W256"/>
<evidence type="ECO:0000313" key="3">
    <source>
        <dbReference type="EnsemblMetazoa" id="AMIN004416-PA"/>
    </source>
</evidence>
<feature type="compositionally biased region" description="Polar residues" evidence="1">
    <location>
        <begin position="599"/>
        <end position="622"/>
    </location>
</feature>
<dbReference type="InterPro" id="IPR026905">
    <property type="entry name" value="ASX-like_PHD"/>
</dbReference>